<comment type="caution">
    <text evidence="6">The sequence shown here is derived from an EMBL/GenBank/DDBJ whole genome shotgun (WGS) entry which is preliminary data.</text>
</comment>
<comment type="cofactor">
    <cofactor evidence="1">
        <name>Zn(2+)</name>
        <dbReference type="ChEBI" id="CHEBI:29105"/>
    </cofactor>
</comment>
<dbReference type="AlphaFoldDB" id="A0A161WJX5"/>
<proteinExistence type="predicted"/>
<reference evidence="6 7" key="1">
    <citation type="submission" date="2016-04" db="EMBL/GenBank/DDBJ databases">
        <title>Genome sequence of Clostridium magnum DSM 2767.</title>
        <authorList>
            <person name="Poehlein A."/>
            <person name="Uhlig R."/>
            <person name="Fischer R."/>
            <person name="Bahl H."/>
            <person name="Daniel R."/>
        </authorList>
    </citation>
    <scope>NUCLEOTIDE SEQUENCE [LARGE SCALE GENOMIC DNA]</scope>
    <source>
        <strain evidence="6 7">DSM 2767</strain>
    </source>
</reference>
<dbReference type="InterPro" id="IPR055438">
    <property type="entry name" value="AstE_AspA_cat"/>
</dbReference>
<dbReference type="GO" id="GO:0046872">
    <property type="term" value="F:metal ion binding"/>
    <property type="evidence" value="ECO:0007669"/>
    <property type="project" value="UniProtKB-KW"/>
</dbReference>
<dbReference type="GO" id="GO:0016788">
    <property type="term" value="F:hydrolase activity, acting on ester bonds"/>
    <property type="evidence" value="ECO:0007669"/>
    <property type="project" value="InterPro"/>
</dbReference>
<dbReference type="Gene3D" id="3.40.630.10">
    <property type="entry name" value="Zn peptidases"/>
    <property type="match status" value="1"/>
</dbReference>
<accession>A0A161WJX5</accession>
<sequence length="98" mass="10537">MQTVKVGNMSAKTGDKVSGYVQVKGTEIEIPVTIICGEKEGETVFISGGVHNAEYVGIQTGIEIANEISPSQLTGNLIILPLMNRTGFEHRTMSMVKI</sequence>
<keyword evidence="3" id="KW-0378">Hydrolase</keyword>
<evidence type="ECO:0000313" key="7">
    <source>
        <dbReference type="Proteomes" id="UP000076603"/>
    </source>
</evidence>
<keyword evidence="7" id="KW-1185">Reference proteome</keyword>
<name>A0A161WJX5_9CLOT</name>
<dbReference type="PATRIC" id="fig|1121326.3.peg.1860"/>
<dbReference type="RefSeq" id="WP_278330094.1">
    <property type="nucleotide sequence ID" value="NZ_FQXL01000004.1"/>
</dbReference>
<dbReference type="STRING" id="1121326.CLMAG_18710"/>
<feature type="domain" description="Succinylglutamate desuccinylase/Aspartoacylase catalytic" evidence="5">
    <location>
        <begin position="41"/>
        <end position="90"/>
    </location>
</feature>
<dbReference type="SUPFAM" id="SSF53187">
    <property type="entry name" value="Zn-dependent exopeptidases"/>
    <property type="match status" value="1"/>
</dbReference>
<evidence type="ECO:0000313" key="6">
    <source>
        <dbReference type="EMBL" id="KZL92065.1"/>
    </source>
</evidence>
<dbReference type="EMBL" id="LWAE01000002">
    <property type="protein sequence ID" value="KZL92065.1"/>
    <property type="molecule type" value="Genomic_DNA"/>
</dbReference>
<evidence type="ECO:0000259" key="5">
    <source>
        <dbReference type="Pfam" id="PF24827"/>
    </source>
</evidence>
<evidence type="ECO:0000256" key="3">
    <source>
        <dbReference type="ARBA" id="ARBA00022801"/>
    </source>
</evidence>
<organism evidence="6 7">
    <name type="scientific">Clostridium magnum DSM 2767</name>
    <dbReference type="NCBI Taxonomy" id="1121326"/>
    <lineage>
        <taxon>Bacteria</taxon>
        <taxon>Bacillati</taxon>
        <taxon>Bacillota</taxon>
        <taxon>Clostridia</taxon>
        <taxon>Eubacteriales</taxon>
        <taxon>Clostridiaceae</taxon>
        <taxon>Clostridium</taxon>
    </lineage>
</organism>
<evidence type="ECO:0000256" key="1">
    <source>
        <dbReference type="ARBA" id="ARBA00001947"/>
    </source>
</evidence>
<gene>
    <name evidence="6" type="ORF">CLMAG_18710</name>
</gene>
<evidence type="ECO:0000256" key="2">
    <source>
        <dbReference type="ARBA" id="ARBA00022723"/>
    </source>
</evidence>
<keyword evidence="4" id="KW-0862">Zinc</keyword>
<keyword evidence="2" id="KW-0479">Metal-binding</keyword>
<protein>
    <submittedName>
        <fullName evidence="6">Succinylglutamate desuccinylase / aspartoacylase family protein</fullName>
    </submittedName>
</protein>
<evidence type="ECO:0000256" key="4">
    <source>
        <dbReference type="ARBA" id="ARBA00022833"/>
    </source>
</evidence>
<dbReference type="Pfam" id="PF24827">
    <property type="entry name" value="AstE_AspA_cat"/>
    <property type="match status" value="1"/>
</dbReference>
<dbReference type="Proteomes" id="UP000076603">
    <property type="component" value="Unassembled WGS sequence"/>
</dbReference>